<dbReference type="Proteomes" id="UP000176923">
    <property type="component" value="Unassembled WGS sequence"/>
</dbReference>
<evidence type="ECO:0008006" key="3">
    <source>
        <dbReference type="Google" id="ProtNLM"/>
    </source>
</evidence>
<protein>
    <recommendedName>
        <fullName evidence="3">HD domain-containing protein</fullName>
    </recommendedName>
</protein>
<accession>A0A1F5ZSQ9</accession>
<reference evidence="1 2" key="1">
    <citation type="journal article" date="2016" name="Nat. Commun.">
        <title>Thousands of microbial genomes shed light on interconnected biogeochemical processes in an aquifer system.</title>
        <authorList>
            <person name="Anantharaman K."/>
            <person name="Brown C.T."/>
            <person name="Hug L.A."/>
            <person name="Sharon I."/>
            <person name="Castelle C.J."/>
            <person name="Probst A.J."/>
            <person name="Thomas B.C."/>
            <person name="Singh A."/>
            <person name="Wilkins M.J."/>
            <person name="Karaoz U."/>
            <person name="Brodie E.L."/>
            <person name="Williams K.H."/>
            <person name="Hubbard S.S."/>
            <person name="Banfield J.F."/>
        </authorList>
    </citation>
    <scope>NUCLEOTIDE SEQUENCE [LARGE SCALE GENOMIC DNA]</scope>
</reference>
<evidence type="ECO:0000313" key="1">
    <source>
        <dbReference type="EMBL" id="OGG15375.1"/>
    </source>
</evidence>
<dbReference type="STRING" id="1798382.A3D77_07590"/>
<gene>
    <name evidence="1" type="ORF">A3D77_07590</name>
</gene>
<sequence>MTETIQPSEGNLSHEQKFNASIARGISSALSRIEENFERNPNLENRLSYHIRIHTQGVMHRSESILNAVRQANPNSHKVTERDIGLAKFAAAWHDTVQNWKPNPVRRC</sequence>
<dbReference type="EMBL" id="MFJL01000026">
    <property type="protein sequence ID" value="OGG15375.1"/>
    <property type="molecule type" value="Genomic_DNA"/>
</dbReference>
<comment type="caution">
    <text evidence="1">The sequence shown here is derived from an EMBL/GenBank/DDBJ whole genome shotgun (WGS) entry which is preliminary data.</text>
</comment>
<organism evidence="1 2">
    <name type="scientific">Candidatus Gottesmanbacteria bacterium RIFCSPHIGHO2_02_FULL_39_11</name>
    <dbReference type="NCBI Taxonomy" id="1798382"/>
    <lineage>
        <taxon>Bacteria</taxon>
        <taxon>Candidatus Gottesmaniibacteriota</taxon>
    </lineage>
</organism>
<evidence type="ECO:0000313" key="2">
    <source>
        <dbReference type="Proteomes" id="UP000176923"/>
    </source>
</evidence>
<dbReference type="AlphaFoldDB" id="A0A1F5ZSQ9"/>
<name>A0A1F5ZSQ9_9BACT</name>
<proteinExistence type="predicted"/>